<reference evidence="3 4" key="1">
    <citation type="submission" date="2017-04" db="EMBL/GenBank/DDBJ databases">
        <authorList>
            <person name="Afonso C.L."/>
            <person name="Miller P.J."/>
            <person name="Scott M.A."/>
            <person name="Spackman E."/>
            <person name="Goraichik I."/>
            <person name="Dimitrov K.M."/>
            <person name="Suarez D.L."/>
            <person name="Swayne D.E."/>
        </authorList>
    </citation>
    <scope>NUCLEOTIDE SEQUENCE [LARGE SCALE GENOMIC DNA]</scope>
    <source>
        <strain evidence="3 4">DSM 5090</strain>
    </source>
</reference>
<dbReference type="OrthoDB" id="9789836at2"/>
<gene>
    <name evidence="3" type="ORF">SAMN04488500_102117</name>
</gene>
<feature type="domain" description="LpxI C-terminal" evidence="1">
    <location>
        <begin position="137"/>
        <end position="264"/>
    </location>
</feature>
<dbReference type="InterPro" id="IPR010415">
    <property type="entry name" value="LpxI_C"/>
</dbReference>
<dbReference type="STRING" id="112901.SAMN04488500_102117"/>
<dbReference type="PANTHER" id="PTHR39962:SF1">
    <property type="entry name" value="LPXI FAMILY PROTEIN"/>
    <property type="match status" value="1"/>
</dbReference>
<accession>A0A1W1YSK6</accession>
<evidence type="ECO:0000259" key="2">
    <source>
        <dbReference type="Pfam" id="PF17930"/>
    </source>
</evidence>
<dbReference type="PANTHER" id="PTHR39962">
    <property type="entry name" value="BLL4848 PROTEIN"/>
    <property type="match status" value="1"/>
</dbReference>
<evidence type="ECO:0008006" key="5">
    <source>
        <dbReference type="Google" id="ProtNLM"/>
    </source>
</evidence>
<proteinExistence type="predicted"/>
<dbReference type="RefSeq" id="WP_084574028.1">
    <property type="nucleotide sequence ID" value="NZ_CP155572.1"/>
</dbReference>
<dbReference type="Pfam" id="PF06230">
    <property type="entry name" value="LpxI_C"/>
    <property type="match status" value="1"/>
</dbReference>
<dbReference type="Pfam" id="PF17930">
    <property type="entry name" value="LpxI_N"/>
    <property type="match status" value="1"/>
</dbReference>
<evidence type="ECO:0000313" key="3">
    <source>
        <dbReference type="EMBL" id="SMC38698.1"/>
    </source>
</evidence>
<organism evidence="3 4">
    <name type="scientific">Sporomusa malonica</name>
    <dbReference type="NCBI Taxonomy" id="112901"/>
    <lineage>
        <taxon>Bacteria</taxon>
        <taxon>Bacillati</taxon>
        <taxon>Bacillota</taxon>
        <taxon>Negativicutes</taxon>
        <taxon>Selenomonadales</taxon>
        <taxon>Sporomusaceae</taxon>
        <taxon>Sporomusa</taxon>
    </lineage>
</organism>
<sequence length="267" mass="28013">MNTIGLIAGVGRLPVEFARAARGMGFAVVAIAVAPGVDDELAQAADRCYAVGLGELDKLLATLKQEAVNQVTLLGKVTKEHLFSGAARPDARMQRLLAGLKDLNDDTVMLALVREFAGEGIGVLDQTELIRQLMPTAGILTKRQPSPEEQGDMEFGLTMARQIGGLDIGQTVVVKNRAVLAVEAIEGTDACIRRGGQLGRGGVIVAKAAKPQQDLRFDVPSVGPDTLKAMIEIGAAALVIEAGKTLLVDKQQVIDLADNNGIAIAAM</sequence>
<dbReference type="InterPro" id="IPR043167">
    <property type="entry name" value="LpxI_C_sf"/>
</dbReference>
<dbReference type="AlphaFoldDB" id="A0A1W1YSK6"/>
<dbReference type="Proteomes" id="UP000192738">
    <property type="component" value="Unassembled WGS sequence"/>
</dbReference>
<feature type="domain" description="LpxI N-terminal" evidence="2">
    <location>
        <begin position="4"/>
        <end position="133"/>
    </location>
</feature>
<dbReference type="Gene3D" id="3.40.50.20">
    <property type="match status" value="1"/>
</dbReference>
<dbReference type="InterPro" id="IPR053174">
    <property type="entry name" value="LpxI"/>
</dbReference>
<keyword evidence="4" id="KW-1185">Reference proteome</keyword>
<dbReference type="EMBL" id="FWXI01000002">
    <property type="protein sequence ID" value="SMC38698.1"/>
    <property type="molecule type" value="Genomic_DNA"/>
</dbReference>
<dbReference type="InterPro" id="IPR041255">
    <property type="entry name" value="LpxI_N"/>
</dbReference>
<protein>
    <recommendedName>
        <fullName evidence="5">DUF1009 domain-containing protein</fullName>
    </recommendedName>
</protein>
<dbReference type="Gene3D" id="3.40.140.80">
    <property type="match status" value="1"/>
</dbReference>
<evidence type="ECO:0000259" key="1">
    <source>
        <dbReference type="Pfam" id="PF06230"/>
    </source>
</evidence>
<evidence type="ECO:0000313" key="4">
    <source>
        <dbReference type="Proteomes" id="UP000192738"/>
    </source>
</evidence>
<name>A0A1W1YSK6_9FIRM</name>